<protein>
    <recommendedName>
        <fullName evidence="4">cytochrome-b5 reductase</fullName>
        <ecNumber evidence="4">1.6.2.2</ecNumber>
    </recommendedName>
</protein>
<evidence type="ECO:0000256" key="3">
    <source>
        <dbReference type="ARBA" id="ARBA00006105"/>
    </source>
</evidence>
<evidence type="ECO:0000256" key="2">
    <source>
        <dbReference type="ARBA" id="ARBA00004173"/>
    </source>
</evidence>
<organism evidence="12 13">
    <name type="scientific">Angomonas deanei</name>
    <dbReference type="NCBI Taxonomy" id="59799"/>
    <lineage>
        <taxon>Eukaryota</taxon>
        <taxon>Discoba</taxon>
        <taxon>Euglenozoa</taxon>
        <taxon>Kinetoplastea</taxon>
        <taxon>Metakinetoplastina</taxon>
        <taxon>Trypanosomatida</taxon>
        <taxon>Trypanosomatidae</taxon>
        <taxon>Strigomonadinae</taxon>
        <taxon>Angomonas</taxon>
    </lineage>
</organism>
<dbReference type="InterPro" id="IPR039261">
    <property type="entry name" value="FNR_nucleotide-bd"/>
</dbReference>
<proteinExistence type="inferred from homology"/>
<dbReference type="Gene3D" id="3.40.50.80">
    <property type="entry name" value="Nucleotide-binding domain of ferredoxin-NADP reductase (FNR) module"/>
    <property type="match status" value="1"/>
</dbReference>
<keyword evidence="7" id="KW-0560">Oxidoreductase</keyword>
<dbReference type="Proteomes" id="UP000515908">
    <property type="component" value="Chromosome 11"/>
</dbReference>
<dbReference type="GO" id="GO:0005739">
    <property type="term" value="C:mitochondrion"/>
    <property type="evidence" value="ECO:0007669"/>
    <property type="project" value="UniProtKB-SubCell"/>
</dbReference>
<dbReference type="InterPro" id="IPR017938">
    <property type="entry name" value="Riboflavin_synthase-like_b-brl"/>
</dbReference>
<dbReference type="EC" id="1.6.2.2" evidence="4"/>
<accession>A0A7G2CEZ8</accession>
<keyword evidence="13" id="KW-1185">Reference proteome</keyword>
<feature type="binding site" evidence="10">
    <location>
        <position position="105"/>
    </location>
    <ligand>
        <name>FAD</name>
        <dbReference type="ChEBI" id="CHEBI:57692"/>
    </ligand>
</feature>
<feature type="domain" description="FAD-binding FR-type" evidence="11">
    <location>
        <begin position="35"/>
        <end position="139"/>
    </location>
</feature>
<dbReference type="InterPro" id="IPR008333">
    <property type="entry name" value="Cbr1-like_FAD-bd_dom"/>
</dbReference>
<dbReference type="FunFam" id="3.40.50.80:FF:000009">
    <property type="entry name" value="NADH-cytochrome b5 reductase"/>
    <property type="match status" value="1"/>
</dbReference>
<comment type="similarity">
    <text evidence="3">Belongs to the flavoprotein pyridine nucleotide cytochrome reductase family.</text>
</comment>
<dbReference type="OrthoDB" id="432685at2759"/>
<dbReference type="PROSITE" id="PS51384">
    <property type="entry name" value="FAD_FR"/>
    <property type="match status" value="1"/>
</dbReference>
<feature type="binding site" evidence="10">
    <location>
        <position position="113"/>
    </location>
    <ligand>
        <name>FAD</name>
        <dbReference type="ChEBI" id="CHEBI:57692"/>
    </ligand>
</feature>
<dbReference type="PRINTS" id="PR00406">
    <property type="entry name" value="CYTB5RDTASE"/>
</dbReference>
<comment type="cofactor">
    <cofactor evidence="1 10">
        <name>FAD</name>
        <dbReference type="ChEBI" id="CHEBI:57692"/>
    </cofactor>
</comment>
<sequence>MKAFAAAAAGFASAYYYRSSAPAEMAGESAAFSQKDFQAYKLVEVNQESHNVKHFRFALADKNTVLNLPVASCITLKYTDKNGEDVMRPYTPTNLSTEKGFFDLIVKEYPNSKMGSHLFKLKVGDTIDAKGPWPTLAVAPSQFTSIGMIAGGTGITPMYQIIHNVLSGKGNTTSISLLFANNTEEDIIMRKDLEALQSKHSKQFSLHHVISKPSAGWKGLTGHVNADMIKANLPAPGKNIKVLVSGPPPMMEAICGKKDYSSYPPKQGELGGVLKGLSYTSEQVYKF</sequence>
<dbReference type="Pfam" id="PF00175">
    <property type="entry name" value="NAD_binding_1"/>
    <property type="match status" value="1"/>
</dbReference>
<comment type="subcellular location">
    <subcellularLocation>
        <location evidence="2">Mitochondrion</location>
    </subcellularLocation>
</comment>
<keyword evidence="6 10" id="KW-0274">FAD</keyword>
<dbReference type="FunFam" id="2.40.30.10:FF:000032">
    <property type="entry name" value="NADH-cytochrome b5 reductase"/>
    <property type="match status" value="1"/>
</dbReference>
<keyword evidence="8" id="KW-0520">NAD</keyword>
<evidence type="ECO:0000256" key="5">
    <source>
        <dbReference type="ARBA" id="ARBA00022630"/>
    </source>
</evidence>
<evidence type="ECO:0000313" key="13">
    <source>
        <dbReference type="Proteomes" id="UP000515908"/>
    </source>
</evidence>
<name>A0A7G2CEZ8_9TRYP</name>
<evidence type="ECO:0000259" key="11">
    <source>
        <dbReference type="PROSITE" id="PS51384"/>
    </source>
</evidence>
<feature type="binding site" evidence="10">
    <location>
        <position position="114"/>
    </location>
    <ligand>
        <name>FAD</name>
        <dbReference type="ChEBI" id="CHEBI:57692"/>
    </ligand>
</feature>
<feature type="binding site" evidence="10">
    <location>
        <position position="88"/>
    </location>
    <ligand>
        <name>FAD</name>
        <dbReference type="ChEBI" id="CHEBI:57692"/>
    </ligand>
</feature>
<dbReference type="SUPFAM" id="SSF63380">
    <property type="entry name" value="Riboflavin synthase domain-like"/>
    <property type="match status" value="1"/>
</dbReference>
<dbReference type="SUPFAM" id="SSF52343">
    <property type="entry name" value="Ferredoxin reductase-like, C-terminal NADP-linked domain"/>
    <property type="match status" value="1"/>
</dbReference>
<dbReference type="InterPro" id="IPR001433">
    <property type="entry name" value="OxRdtase_FAD/NAD-bd"/>
</dbReference>
<feature type="binding site" evidence="10">
    <location>
        <position position="90"/>
    </location>
    <ligand>
        <name>FAD</name>
        <dbReference type="ChEBI" id="CHEBI:57692"/>
    </ligand>
</feature>
<evidence type="ECO:0000256" key="9">
    <source>
        <dbReference type="ARBA" id="ARBA00023128"/>
    </source>
</evidence>
<dbReference type="VEuPathDB" id="TriTrypDB:ADEAN_000587800"/>
<feature type="binding site" evidence="10">
    <location>
        <position position="107"/>
    </location>
    <ligand>
        <name>FAD</name>
        <dbReference type="ChEBI" id="CHEBI:57692"/>
    </ligand>
</feature>
<dbReference type="InterPro" id="IPR017927">
    <property type="entry name" value="FAD-bd_FR_type"/>
</dbReference>
<evidence type="ECO:0000256" key="1">
    <source>
        <dbReference type="ARBA" id="ARBA00001974"/>
    </source>
</evidence>
<dbReference type="EMBL" id="LR877155">
    <property type="protein sequence ID" value="CAD2218390.1"/>
    <property type="molecule type" value="Genomic_DNA"/>
</dbReference>
<evidence type="ECO:0000256" key="8">
    <source>
        <dbReference type="ARBA" id="ARBA00023027"/>
    </source>
</evidence>
<evidence type="ECO:0000256" key="10">
    <source>
        <dbReference type="PIRSR" id="PIRSR601834-1"/>
    </source>
</evidence>
<keyword evidence="9" id="KW-0496">Mitochondrion</keyword>
<dbReference type="Gene3D" id="2.40.30.10">
    <property type="entry name" value="Translation factors"/>
    <property type="match status" value="1"/>
</dbReference>
<feature type="binding site" evidence="10">
    <location>
        <position position="156"/>
    </location>
    <ligand>
        <name>FAD</name>
        <dbReference type="ChEBI" id="CHEBI:57692"/>
    </ligand>
</feature>
<dbReference type="GO" id="GO:0090524">
    <property type="term" value="F:cytochrome-b5 reductase activity, acting on NADH"/>
    <property type="evidence" value="ECO:0007669"/>
    <property type="project" value="UniProtKB-EC"/>
</dbReference>
<evidence type="ECO:0000256" key="4">
    <source>
        <dbReference type="ARBA" id="ARBA00012011"/>
    </source>
</evidence>
<gene>
    <name evidence="12" type="ORF">ADEAN_000587800</name>
</gene>
<dbReference type="PANTHER" id="PTHR19370">
    <property type="entry name" value="NADH-CYTOCHROME B5 REDUCTASE"/>
    <property type="match status" value="1"/>
</dbReference>
<evidence type="ECO:0000256" key="7">
    <source>
        <dbReference type="ARBA" id="ARBA00023002"/>
    </source>
</evidence>
<feature type="binding site" evidence="10">
    <location>
        <position position="89"/>
    </location>
    <ligand>
        <name>FAD</name>
        <dbReference type="ChEBI" id="CHEBI:57692"/>
    </ligand>
</feature>
<dbReference type="CDD" id="cd06183">
    <property type="entry name" value="cyt_b5_reduct_like"/>
    <property type="match status" value="1"/>
</dbReference>
<reference evidence="12 13" key="1">
    <citation type="submission" date="2020-08" db="EMBL/GenBank/DDBJ databases">
        <authorList>
            <person name="Newling K."/>
            <person name="Davey J."/>
            <person name="Forrester S."/>
        </authorList>
    </citation>
    <scope>NUCLEOTIDE SEQUENCE [LARGE SCALE GENOMIC DNA]</scope>
    <source>
        <strain evidence="13">Crithidia deanei Carvalho (ATCC PRA-265)</strain>
    </source>
</reference>
<evidence type="ECO:0000313" key="12">
    <source>
        <dbReference type="EMBL" id="CAD2218390.1"/>
    </source>
</evidence>
<dbReference type="InterPro" id="IPR001834">
    <property type="entry name" value="CBR-like"/>
</dbReference>
<dbReference type="Pfam" id="PF00970">
    <property type="entry name" value="FAD_binding_6"/>
    <property type="match status" value="1"/>
</dbReference>
<keyword evidence="5 10" id="KW-0285">Flavoprotein</keyword>
<dbReference type="AlphaFoldDB" id="A0A7G2CEZ8"/>
<evidence type="ECO:0000256" key="6">
    <source>
        <dbReference type="ARBA" id="ARBA00022827"/>
    </source>
</evidence>
<dbReference type="PANTHER" id="PTHR19370:SF131">
    <property type="entry name" value="B5 REDUCTASE, PUTATIVE-RELATED"/>
    <property type="match status" value="1"/>
</dbReference>